<evidence type="ECO:0000313" key="1">
    <source>
        <dbReference type="EMBL" id="PXX21732.1"/>
    </source>
</evidence>
<dbReference type="AlphaFoldDB" id="A0A318HTX3"/>
<dbReference type="RefSeq" id="WP_025815296.1">
    <property type="nucleotide sequence ID" value="NZ_QJJX01000016.1"/>
</dbReference>
<comment type="caution">
    <text evidence="1">The sequence shown here is derived from an EMBL/GenBank/DDBJ whole genome shotgun (WGS) entry which is preliminary data.</text>
</comment>
<dbReference type="GeneID" id="84898723"/>
<name>A0A318HTX3_9BACT</name>
<keyword evidence="2" id="KW-1185">Reference proteome</keyword>
<dbReference type="OrthoDB" id="1190494at2"/>
<dbReference type="GO" id="GO:0008897">
    <property type="term" value="F:holo-[acyl-carrier-protein] synthase activity"/>
    <property type="evidence" value="ECO:0007669"/>
    <property type="project" value="InterPro"/>
</dbReference>
<dbReference type="Proteomes" id="UP000248314">
    <property type="component" value="Unassembled WGS sequence"/>
</dbReference>
<dbReference type="EMBL" id="QJJX01000016">
    <property type="protein sequence ID" value="PXX21732.1"/>
    <property type="molecule type" value="Genomic_DNA"/>
</dbReference>
<proteinExistence type="predicted"/>
<keyword evidence="1" id="KW-0808">Transferase</keyword>
<dbReference type="STRING" id="1122991.GCA_000613445_02923"/>
<reference evidence="1 2" key="1">
    <citation type="submission" date="2018-05" db="EMBL/GenBank/DDBJ databases">
        <title>Genomic Encyclopedia of Type Strains, Phase I: the one thousand microbial genomes (KMG-I) project.</title>
        <authorList>
            <person name="Kyrpides N."/>
        </authorList>
    </citation>
    <scope>NUCLEOTIDE SEQUENCE [LARGE SCALE GENOMIC DNA]</scope>
    <source>
        <strain evidence="1 2">DSM 15611</strain>
    </source>
</reference>
<sequence>MALLRNQCLNGDVYLALWTLDEDESYFFSTYPFLLKLKEELSSVGSKQRRLEKLATRALLYEITGNQDLVITHHSSGKPLVKGYNISVSHTKGLVALMLSKTRIVAVDVEYESDRVGRIAHKFINQDEEMPTLSHLLIAWCAKEALFKYFSEDNLLSTQIHLQPFKLEHQGVIVVKNTKSDIVVKSHYFKLNKFVLVYIFND</sequence>
<gene>
    <name evidence="1" type="ORF">EJ73_01510</name>
</gene>
<accession>A0A318HTX3</accession>
<protein>
    <submittedName>
        <fullName evidence="1">Phosphopantetheinyl transferase</fullName>
    </submittedName>
</protein>
<evidence type="ECO:0000313" key="2">
    <source>
        <dbReference type="Proteomes" id="UP000248314"/>
    </source>
</evidence>
<organism evidence="1 2">
    <name type="scientific">Hoylesella shahii DSM 15611 = JCM 12083</name>
    <dbReference type="NCBI Taxonomy" id="1122991"/>
    <lineage>
        <taxon>Bacteria</taxon>
        <taxon>Pseudomonadati</taxon>
        <taxon>Bacteroidota</taxon>
        <taxon>Bacteroidia</taxon>
        <taxon>Bacteroidales</taxon>
        <taxon>Prevotellaceae</taxon>
        <taxon>Hoylesella</taxon>
    </lineage>
</organism>
<dbReference type="Gene3D" id="3.90.470.20">
    <property type="entry name" value="4'-phosphopantetheinyl transferase domain"/>
    <property type="match status" value="1"/>
</dbReference>
<dbReference type="InterPro" id="IPR037143">
    <property type="entry name" value="4-PPantetheinyl_Trfase_dom_sf"/>
</dbReference>
<dbReference type="GO" id="GO:0000287">
    <property type="term" value="F:magnesium ion binding"/>
    <property type="evidence" value="ECO:0007669"/>
    <property type="project" value="InterPro"/>
</dbReference>